<evidence type="ECO:0000313" key="3">
    <source>
        <dbReference type="Proteomes" id="UP000199695"/>
    </source>
</evidence>
<gene>
    <name evidence="2" type="ORF">SAMN05444955_11033</name>
</gene>
<sequence length="258" mass="29297">MSREHSEQRHLALYEYLLFFWKKKKLLIMVPVVFVLATLLFSLFQKDVFVGKATVYVGGVTKDSTVNPDLIKAEYSEGMSAELQSTFQVFSPGSGKISLQLSGENQQQVEKEIGRIANAYLGSLDRLYNQKYQLSSNYAKTLSKRIEELKKSIEFYQQKTKGNLADPANAELLIENQKELSASQERLQIIQTDLLLLDKPMFIEAPAVSKQPSTLMANLLVAFLGSVLLTCVVLIFWKYWIDAEQRAKLLTKQSDPEE</sequence>
<keyword evidence="1" id="KW-0472">Membrane</keyword>
<feature type="transmembrane region" description="Helical" evidence="1">
    <location>
        <begin position="215"/>
        <end position="237"/>
    </location>
</feature>
<protein>
    <submittedName>
        <fullName evidence="2">Chain length determinant protein</fullName>
    </submittedName>
</protein>
<dbReference type="RefSeq" id="WP_089969489.1">
    <property type="nucleotide sequence ID" value="NZ_FOCQ01000010.1"/>
</dbReference>
<reference evidence="2 3" key="1">
    <citation type="submission" date="2016-10" db="EMBL/GenBank/DDBJ databases">
        <authorList>
            <person name="de Groot N.N."/>
        </authorList>
    </citation>
    <scope>NUCLEOTIDE SEQUENCE [LARGE SCALE GENOMIC DNA]</scope>
    <source>
        <strain evidence="2 3">DSM 46701</strain>
    </source>
</reference>
<keyword evidence="1" id="KW-1133">Transmembrane helix</keyword>
<accession>A0A1H8G2M4</accession>
<feature type="transmembrane region" description="Helical" evidence="1">
    <location>
        <begin position="26"/>
        <end position="44"/>
    </location>
</feature>
<dbReference type="STRING" id="1173111.SAMN05444955_11033"/>
<keyword evidence="3" id="KW-1185">Reference proteome</keyword>
<keyword evidence="1" id="KW-0812">Transmembrane</keyword>
<evidence type="ECO:0000256" key="1">
    <source>
        <dbReference type="SAM" id="Phobius"/>
    </source>
</evidence>
<dbReference type="AlphaFoldDB" id="A0A1H8G2M4"/>
<name>A0A1H8G2M4_9BACL</name>
<dbReference type="EMBL" id="FOCQ01000010">
    <property type="protein sequence ID" value="SEN38263.1"/>
    <property type="molecule type" value="Genomic_DNA"/>
</dbReference>
<dbReference type="OrthoDB" id="2961596at2"/>
<organism evidence="2 3">
    <name type="scientific">Lihuaxuella thermophila</name>
    <dbReference type="NCBI Taxonomy" id="1173111"/>
    <lineage>
        <taxon>Bacteria</taxon>
        <taxon>Bacillati</taxon>
        <taxon>Bacillota</taxon>
        <taxon>Bacilli</taxon>
        <taxon>Bacillales</taxon>
        <taxon>Thermoactinomycetaceae</taxon>
        <taxon>Lihuaxuella</taxon>
    </lineage>
</organism>
<dbReference type="Proteomes" id="UP000199695">
    <property type="component" value="Unassembled WGS sequence"/>
</dbReference>
<evidence type="ECO:0000313" key="2">
    <source>
        <dbReference type="EMBL" id="SEN38263.1"/>
    </source>
</evidence>
<proteinExistence type="predicted"/>